<organism evidence="1 2">
    <name type="scientific">Pannus brasiliensis CCIBt3594</name>
    <dbReference type="NCBI Taxonomy" id="1427578"/>
    <lineage>
        <taxon>Bacteria</taxon>
        <taxon>Bacillati</taxon>
        <taxon>Cyanobacteriota</taxon>
        <taxon>Cyanophyceae</taxon>
        <taxon>Oscillatoriophycideae</taxon>
        <taxon>Chroococcales</taxon>
        <taxon>Microcystaceae</taxon>
        <taxon>Pannus</taxon>
    </lineage>
</organism>
<dbReference type="Proteomes" id="UP001328733">
    <property type="component" value="Unassembled WGS sequence"/>
</dbReference>
<protein>
    <recommendedName>
        <fullName evidence="3">Ribbon-helix-helix protein CopG domain-containing protein</fullName>
    </recommendedName>
</protein>
<sequence>MGKVGKILSTLEKETAIANGVPLTTVYKRLGRGWDVADAITRPSRSLPPGIERDDVGEFAPAPVVRGRGRSTRLPIELDPQLDAAIEASGKSQSDFIADILVEWLGSQQKAPAPRGSRREAG</sequence>
<evidence type="ECO:0008006" key="3">
    <source>
        <dbReference type="Google" id="ProtNLM"/>
    </source>
</evidence>
<dbReference type="EMBL" id="JBAFSM010000078">
    <property type="protein sequence ID" value="MEG3440162.1"/>
    <property type="molecule type" value="Genomic_DNA"/>
</dbReference>
<gene>
    <name evidence="1" type="ORF">V0288_23735</name>
</gene>
<evidence type="ECO:0000313" key="2">
    <source>
        <dbReference type="Proteomes" id="UP001328733"/>
    </source>
</evidence>
<proteinExistence type="predicted"/>
<name>A0AAW9QQV8_9CHRO</name>
<dbReference type="RefSeq" id="WP_332867632.1">
    <property type="nucleotide sequence ID" value="NZ_JBAFSM010000078.1"/>
</dbReference>
<evidence type="ECO:0000313" key="1">
    <source>
        <dbReference type="EMBL" id="MEG3440162.1"/>
    </source>
</evidence>
<accession>A0AAW9QQV8</accession>
<comment type="caution">
    <text evidence="1">The sequence shown here is derived from an EMBL/GenBank/DDBJ whole genome shotgun (WGS) entry which is preliminary data.</text>
</comment>
<dbReference type="AlphaFoldDB" id="A0AAW9QQV8"/>
<keyword evidence="2" id="KW-1185">Reference proteome</keyword>
<reference evidence="1 2" key="1">
    <citation type="submission" date="2024-01" db="EMBL/GenBank/DDBJ databases">
        <title>Genomic insights into the taxonomy and metabolism of the cyanobacterium Pannus brasiliensis CCIBt3594.</title>
        <authorList>
            <person name="Machado M."/>
            <person name="Botero N.B."/>
            <person name="Andreote A.P.D."/>
            <person name="Feitosa A.M.T."/>
            <person name="Popin R."/>
            <person name="Sivonen K."/>
            <person name="Fiore M.F."/>
        </authorList>
    </citation>
    <scope>NUCLEOTIDE SEQUENCE [LARGE SCALE GENOMIC DNA]</scope>
    <source>
        <strain evidence="1 2">CCIBt3594</strain>
    </source>
</reference>